<dbReference type="Proteomes" id="UP000198804">
    <property type="component" value="Unassembled WGS sequence"/>
</dbReference>
<proteinExistence type="predicted"/>
<sequence>MSSRKADLQVKRHVRMFQPESNSYNLKRRSEYTRLALLEAQSMTLTEREVSDLLNGRDLTAVVPPRSGEDAPEYGCRAASELMVRYLLV</sequence>
<keyword evidence="2" id="KW-1185">Reference proteome</keyword>
<gene>
    <name evidence="1" type="ORF">SAMN04488125_12525</name>
</gene>
<dbReference type="STRING" id="414703.SAMN04488125_12525"/>
<protein>
    <submittedName>
        <fullName evidence="1">Uncharacterized protein</fullName>
    </submittedName>
</protein>
<name>A0A1I4KN52_9HYPH</name>
<evidence type="ECO:0000313" key="2">
    <source>
        <dbReference type="Proteomes" id="UP000198804"/>
    </source>
</evidence>
<dbReference type="EMBL" id="FOSV01000025">
    <property type="protein sequence ID" value="SFL80175.1"/>
    <property type="molecule type" value="Genomic_DNA"/>
</dbReference>
<dbReference type="AlphaFoldDB" id="A0A1I4KN52"/>
<reference evidence="2" key="1">
    <citation type="submission" date="2016-10" db="EMBL/GenBank/DDBJ databases">
        <authorList>
            <person name="Varghese N."/>
            <person name="Submissions S."/>
        </authorList>
    </citation>
    <scope>NUCLEOTIDE SEQUENCE [LARGE SCALE GENOMIC DNA]</scope>
    <source>
        <strain evidence="2">CGMCC 1.6474</strain>
    </source>
</reference>
<accession>A0A1I4KN52</accession>
<organism evidence="1 2">
    <name type="scientific">Methylorubrum salsuginis</name>
    <dbReference type="NCBI Taxonomy" id="414703"/>
    <lineage>
        <taxon>Bacteria</taxon>
        <taxon>Pseudomonadati</taxon>
        <taxon>Pseudomonadota</taxon>
        <taxon>Alphaproteobacteria</taxon>
        <taxon>Hyphomicrobiales</taxon>
        <taxon>Methylobacteriaceae</taxon>
        <taxon>Methylorubrum</taxon>
    </lineage>
</organism>
<evidence type="ECO:0000313" key="1">
    <source>
        <dbReference type="EMBL" id="SFL80175.1"/>
    </source>
</evidence>